<dbReference type="EMBL" id="JAUSWG010000002">
    <property type="protein sequence ID" value="MDQ0555472.1"/>
    <property type="molecule type" value="Genomic_DNA"/>
</dbReference>
<accession>A0ABU0MX46</accession>
<feature type="transmembrane region" description="Helical" evidence="1">
    <location>
        <begin position="42"/>
        <end position="64"/>
    </location>
</feature>
<gene>
    <name evidence="2" type="ORF">QOZ92_000585</name>
</gene>
<evidence type="ECO:0000256" key="1">
    <source>
        <dbReference type="SAM" id="Phobius"/>
    </source>
</evidence>
<keyword evidence="1" id="KW-0812">Transmembrane</keyword>
<feature type="transmembrane region" description="Helical" evidence="1">
    <location>
        <begin position="133"/>
        <end position="155"/>
    </location>
</feature>
<protein>
    <submittedName>
        <fullName evidence="2">Energy-coupling factor transport system substrate-specific component</fullName>
    </submittedName>
</protein>
<evidence type="ECO:0000313" key="2">
    <source>
        <dbReference type="EMBL" id="MDQ0555472.1"/>
    </source>
</evidence>
<feature type="transmembrane region" description="Helical" evidence="1">
    <location>
        <begin position="12"/>
        <end position="30"/>
    </location>
</feature>
<keyword evidence="1" id="KW-0472">Membrane</keyword>
<evidence type="ECO:0000313" key="3">
    <source>
        <dbReference type="Proteomes" id="UP001232584"/>
    </source>
</evidence>
<sequence>MEKQLSTNQVTIIALGVSLNVIGAFIALTLRLPIYLDSIGTILIACILGPRYAVLTGVLGSLASGVTFDIYSLFFMPVQISTGLISGLMFKKDFLKGEKIFTGVMAFSVPTSILSAIIAAFVFGGVTSSGSSYIVQMLSVFGINKVVGVFLTQVLTDYADKFIAVLIVNYAVSLVPSNIINKLKFKKSYMEIKNG</sequence>
<feature type="transmembrane region" description="Helical" evidence="1">
    <location>
        <begin position="102"/>
        <end position="127"/>
    </location>
</feature>
<feature type="transmembrane region" description="Helical" evidence="1">
    <location>
        <begin position="162"/>
        <end position="180"/>
    </location>
</feature>
<dbReference type="RefSeq" id="WP_307502728.1">
    <property type="nucleotide sequence ID" value="NZ_BAAACE010000029.1"/>
</dbReference>
<reference evidence="2 3" key="1">
    <citation type="submission" date="2023-07" db="EMBL/GenBank/DDBJ databases">
        <title>Genomic Encyclopedia of Type Strains, Phase IV (KMG-IV): sequencing the most valuable type-strain genomes for metagenomic binning, comparative biology and taxonomic classification.</title>
        <authorList>
            <person name="Goeker M."/>
        </authorList>
    </citation>
    <scope>NUCLEOTIDE SEQUENCE [LARGE SCALE GENOMIC DNA]</scope>
    <source>
        <strain evidence="2 3">DSM 15049</strain>
    </source>
</reference>
<dbReference type="Proteomes" id="UP001232584">
    <property type="component" value="Unassembled WGS sequence"/>
</dbReference>
<feature type="transmembrane region" description="Helical" evidence="1">
    <location>
        <begin position="70"/>
        <end position="90"/>
    </location>
</feature>
<keyword evidence="3" id="KW-1185">Reference proteome</keyword>
<dbReference type="Gene3D" id="1.10.1760.20">
    <property type="match status" value="1"/>
</dbReference>
<keyword evidence="1" id="KW-1133">Transmembrane helix</keyword>
<name>A0ABU0MX46_9FIRM</name>
<organism evidence="2 3">
    <name type="scientific">Paraclostridium ghonii</name>
    <dbReference type="NCBI Taxonomy" id="29358"/>
    <lineage>
        <taxon>Bacteria</taxon>
        <taxon>Bacillati</taxon>
        <taxon>Bacillota</taxon>
        <taxon>Clostridia</taxon>
        <taxon>Peptostreptococcales</taxon>
        <taxon>Peptostreptococcaceae</taxon>
        <taxon>Paraclostridium</taxon>
    </lineage>
</organism>
<comment type="caution">
    <text evidence="2">The sequence shown here is derived from an EMBL/GenBank/DDBJ whole genome shotgun (WGS) entry which is preliminary data.</text>
</comment>
<proteinExistence type="predicted"/>